<dbReference type="InParanoid" id="B9SW64"/>
<sequence>MNVATEGSDYLNLVSNPIFRGFAYDENEPPWPLLSTAIQTKNVSDSITLPVDFSPQTSVVAYFIFYFRDPIYRYPELTGTCEISVNSQKLGVTDVPAQNTTSYVLSFYPVQINGSANVTISAVEGPKLAPLLNCTEKSFQQKFDGSIPAFLGNLSNLELIIDGNKNLHQRKEKKLALSSQPVICSEDSQLIGNRHAKHFRGTVTLAK</sequence>
<evidence type="ECO:0000256" key="3">
    <source>
        <dbReference type="ARBA" id="ARBA00022729"/>
    </source>
</evidence>
<keyword evidence="4" id="KW-1133">Transmembrane helix</keyword>
<evidence type="ECO:0000256" key="4">
    <source>
        <dbReference type="ARBA" id="ARBA00022989"/>
    </source>
</evidence>
<evidence type="ECO:0000259" key="6">
    <source>
        <dbReference type="Pfam" id="PF12819"/>
    </source>
</evidence>
<dbReference type="GO" id="GO:0016020">
    <property type="term" value="C:membrane"/>
    <property type="evidence" value="ECO:0007669"/>
    <property type="project" value="UniProtKB-SubCell"/>
</dbReference>
<name>B9SW64_RICCO</name>
<gene>
    <name evidence="7" type="ORF">RCOM_0327470</name>
</gene>
<keyword evidence="8" id="KW-1185">Reference proteome</keyword>
<evidence type="ECO:0000256" key="1">
    <source>
        <dbReference type="ARBA" id="ARBA00004167"/>
    </source>
</evidence>
<dbReference type="AlphaFoldDB" id="B9SW64"/>
<protein>
    <recommendedName>
        <fullName evidence="6">Malectin-like domain-containing protein</fullName>
    </recommendedName>
</protein>
<keyword evidence="5" id="KW-0472">Membrane</keyword>
<accession>B9SW64</accession>
<keyword evidence="3" id="KW-0732">Signal</keyword>
<dbReference type="InterPro" id="IPR024788">
    <property type="entry name" value="Malectin-like_Carb-bd_dom"/>
</dbReference>
<dbReference type="Proteomes" id="UP000008311">
    <property type="component" value="Unassembled WGS sequence"/>
</dbReference>
<proteinExistence type="predicted"/>
<comment type="subcellular location">
    <subcellularLocation>
        <location evidence="1">Membrane</location>
        <topology evidence="1">Single-pass membrane protein</topology>
    </subcellularLocation>
</comment>
<evidence type="ECO:0000256" key="5">
    <source>
        <dbReference type="ARBA" id="ARBA00023136"/>
    </source>
</evidence>
<keyword evidence="2" id="KW-0812">Transmembrane</keyword>
<evidence type="ECO:0000313" key="7">
    <source>
        <dbReference type="EMBL" id="EEF32139.1"/>
    </source>
</evidence>
<reference evidence="8" key="1">
    <citation type="journal article" date="2010" name="Nat. Biotechnol.">
        <title>Draft genome sequence of the oilseed species Ricinus communis.</title>
        <authorList>
            <person name="Chan A.P."/>
            <person name="Crabtree J."/>
            <person name="Zhao Q."/>
            <person name="Lorenzi H."/>
            <person name="Orvis J."/>
            <person name="Puiu D."/>
            <person name="Melake-Berhan A."/>
            <person name="Jones K.M."/>
            <person name="Redman J."/>
            <person name="Chen G."/>
            <person name="Cahoon E.B."/>
            <person name="Gedil M."/>
            <person name="Stanke M."/>
            <person name="Haas B.J."/>
            <person name="Wortman J.R."/>
            <person name="Fraser-Liggett C.M."/>
            <person name="Ravel J."/>
            <person name="Rabinowicz P.D."/>
        </authorList>
    </citation>
    <scope>NUCLEOTIDE SEQUENCE [LARGE SCALE GENOMIC DNA]</scope>
    <source>
        <strain evidence="8">cv. Hale</strain>
    </source>
</reference>
<feature type="domain" description="Malectin-like" evidence="6">
    <location>
        <begin position="25"/>
        <end position="136"/>
    </location>
</feature>
<evidence type="ECO:0000313" key="8">
    <source>
        <dbReference type="Proteomes" id="UP000008311"/>
    </source>
</evidence>
<organism evidence="7 8">
    <name type="scientific">Ricinus communis</name>
    <name type="common">Castor bean</name>
    <dbReference type="NCBI Taxonomy" id="3988"/>
    <lineage>
        <taxon>Eukaryota</taxon>
        <taxon>Viridiplantae</taxon>
        <taxon>Streptophyta</taxon>
        <taxon>Embryophyta</taxon>
        <taxon>Tracheophyta</taxon>
        <taxon>Spermatophyta</taxon>
        <taxon>Magnoliopsida</taxon>
        <taxon>eudicotyledons</taxon>
        <taxon>Gunneridae</taxon>
        <taxon>Pentapetalae</taxon>
        <taxon>rosids</taxon>
        <taxon>fabids</taxon>
        <taxon>Malpighiales</taxon>
        <taxon>Euphorbiaceae</taxon>
        <taxon>Acalyphoideae</taxon>
        <taxon>Acalypheae</taxon>
        <taxon>Ricinus</taxon>
    </lineage>
</organism>
<evidence type="ECO:0000256" key="2">
    <source>
        <dbReference type="ARBA" id="ARBA00022692"/>
    </source>
</evidence>
<dbReference type="EMBL" id="EQ974188">
    <property type="protein sequence ID" value="EEF32139.1"/>
    <property type="molecule type" value="Genomic_DNA"/>
</dbReference>
<dbReference type="Pfam" id="PF12819">
    <property type="entry name" value="Malectin_like"/>
    <property type="match status" value="1"/>
</dbReference>